<evidence type="ECO:0000313" key="1">
    <source>
        <dbReference type="EMBL" id="KAL3856267.1"/>
    </source>
</evidence>
<feature type="non-terminal residue" evidence="1">
    <location>
        <position position="72"/>
    </location>
</feature>
<keyword evidence="2" id="KW-1185">Reference proteome</keyword>
<accession>A0ABD3V6W7</accession>
<reference evidence="1 2" key="1">
    <citation type="submission" date="2024-11" db="EMBL/GenBank/DDBJ databases">
        <title>Chromosome-level genome assembly of the freshwater bivalve Anodonta woodiana.</title>
        <authorList>
            <person name="Chen X."/>
        </authorList>
    </citation>
    <scope>NUCLEOTIDE SEQUENCE [LARGE SCALE GENOMIC DNA]</scope>
    <source>
        <strain evidence="1">MN2024</strain>
        <tissue evidence="1">Gills</tissue>
    </source>
</reference>
<dbReference type="EMBL" id="JBJQND010000013">
    <property type="protein sequence ID" value="KAL3856267.1"/>
    <property type="molecule type" value="Genomic_DNA"/>
</dbReference>
<feature type="non-terminal residue" evidence="1">
    <location>
        <position position="1"/>
    </location>
</feature>
<comment type="caution">
    <text evidence="1">The sequence shown here is derived from an EMBL/GenBank/DDBJ whole genome shotgun (WGS) entry which is preliminary data.</text>
</comment>
<dbReference type="AlphaFoldDB" id="A0ABD3V6W7"/>
<proteinExistence type="predicted"/>
<evidence type="ECO:0000313" key="2">
    <source>
        <dbReference type="Proteomes" id="UP001634394"/>
    </source>
</evidence>
<name>A0ABD3V6W7_SINWO</name>
<sequence>NSRDPAGIQDLELWCTNMKQVGTFADPRVVFETAQMLKRDIVVVTSSPSSGPHNNVFWIVGKDGFNGEPLLL</sequence>
<gene>
    <name evidence="1" type="ORF">ACJMK2_011041</name>
</gene>
<protein>
    <submittedName>
        <fullName evidence="1">Uncharacterized protein</fullName>
    </submittedName>
</protein>
<organism evidence="1 2">
    <name type="scientific">Sinanodonta woodiana</name>
    <name type="common">Chinese pond mussel</name>
    <name type="synonym">Anodonta woodiana</name>
    <dbReference type="NCBI Taxonomy" id="1069815"/>
    <lineage>
        <taxon>Eukaryota</taxon>
        <taxon>Metazoa</taxon>
        <taxon>Spiralia</taxon>
        <taxon>Lophotrochozoa</taxon>
        <taxon>Mollusca</taxon>
        <taxon>Bivalvia</taxon>
        <taxon>Autobranchia</taxon>
        <taxon>Heteroconchia</taxon>
        <taxon>Palaeoheterodonta</taxon>
        <taxon>Unionida</taxon>
        <taxon>Unionoidea</taxon>
        <taxon>Unionidae</taxon>
        <taxon>Unioninae</taxon>
        <taxon>Sinanodonta</taxon>
    </lineage>
</organism>
<dbReference type="Proteomes" id="UP001634394">
    <property type="component" value="Unassembled WGS sequence"/>
</dbReference>